<dbReference type="InterPro" id="IPR036388">
    <property type="entry name" value="WH-like_DNA-bd_sf"/>
</dbReference>
<dbReference type="CDD" id="cd06170">
    <property type="entry name" value="LuxR_C_like"/>
    <property type="match status" value="1"/>
</dbReference>
<evidence type="ECO:0000256" key="2">
    <source>
        <dbReference type="ARBA" id="ARBA00022840"/>
    </source>
</evidence>
<keyword evidence="1" id="KW-0547">Nucleotide-binding</keyword>
<dbReference type="RefSeq" id="WP_267570176.1">
    <property type="nucleotide sequence ID" value="NZ_JAPNTZ010000028.1"/>
</dbReference>
<dbReference type="InterPro" id="IPR016032">
    <property type="entry name" value="Sig_transdc_resp-reg_C-effctor"/>
</dbReference>
<dbReference type="EMBL" id="JAPNTZ010000028">
    <property type="protein sequence ID" value="MCY1145558.1"/>
    <property type="molecule type" value="Genomic_DNA"/>
</dbReference>
<dbReference type="SMART" id="SM00421">
    <property type="entry name" value="HTH_LUXR"/>
    <property type="match status" value="1"/>
</dbReference>
<dbReference type="SUPFAM" id="SSF52540">
    <property type="entry name" value="P-loop containing nucleoside triphosphate hydrolases"/>
    <property type="match status" value="1"/>
</dbReference>
<keyword evidence="2" id="KW-0067">ATP-binding</keyword>
<comment type="caution">
    <text evidence="4">The sequence shown here is derived from an EMBL/GenBank/DDBJ whole genome shotgun (WGS) entry which is preliminary data.</text>
</comment>
<accession>A0ABT4BIY1</accession>
<dbReference type="Proteomes" id="UP001151002">
    <property type="component" value="Unassembled WGS sequence"/>
</dbReference>
<evidence type="ECO:0000259" key="3">
    <source>
        <dbReference type="PROSITE" id="PS50043"/>
    </source>
</evidence>
<proteinExistence type="predicted"/>
<feature type="domain" description="HTH luxR-type" evidence="3">
    <location>
        <begin position="842"/>
        <end position="907"/>
    </location>
</feature>
<dbReference type="Gene3D" id="1.10.10.10">
    <property type="entry name" value="Winged helix-like DNA-binding domain superfamily/Winged helix DNA-binding domain"/>
    <property type="match status" value="1"/>
</dbReference>
<dbReference type="InterPro" id="IPR011990">
    <property type="entry name" value="TPR-like_helical_dom_sf"/>
</dbReference>
<sequence length="907" mass="97470">MGSRAEVAAAALAVVEGAGGGESGTLLISGEAGVGKTTLVRLACDAAGGAVLWAPCLPLTSLSVPLLPLRTAVRGLAVRPELDSSEALLVFDTWLDRAAGDEPVVLVVDDLQWADQSSLDVLMYVIAGRRDRRLAVLVTIRTGEDGRLRRWLADVRRLPGVREMALDRLDRVSTGEQIGGLLGRPPHESLVDDVFARSAGNPYLTKLLVRGLDPDARSLPPHLPDELRGALSRTWHSLSPPAREVTTAIAVAGRPTAAAAPGEVLREALDAGVLTVDDYGRYWFAHPLLAEVLVEGLLPEERRSRHAALAESADDPIERADHYYRAGMDDEAYRWALKATAVTGPRGAAETVRLLRRALRLRPEGAEESAEDLLHLIRRAAHVAGRLTDEVAAIDDLLALVDQDAQPMVAAELLACRIPLAFSAGKGNTSLEDAAKAERLSSAHPRSREHALAVGAVAFSRLWREVADGPVKAAEALRLARAGGWPDALMLALSATSQARCGAGDLAGGAEAARELLALALRLGEFEWAVDATYWVLNNSAGATAQALVDDARACRQELERAGAVHSHVSEICSLEAEYLLVVGDWRGCLDRLRVALGARPSVLADARGRNTAAILSCRQGRFTEAEAHAARAGELIAGAADFSPFPFDAVNAELAVSRGDTERALACSFHGLALHPPPLDAERLLPLAARALADRVQADRDQGEDPSAELERMRDLRQRYPRVAVVEPNLSKFNARWLAAMQCWADAETARARRDPAELTCWHAAAEACDEAVLPWDEAYCRWREAQAALRGRAGRRQGTTALRRAHELATDLQAAPLLADVDLLARNAHITFEAVVVDSAGDAIPGLTPREREVLVHLVSGRTYSEIARALVLSEKTVGVHVSNMLRKTGTTGRAELAELARRRS</sequence>
<evidence type="ECO:0000256" key="1">
    <source>
        <dbReference type="ARBA" id="ARBA00022741"/>
    </source>
</evidence>
<dbReference type="PROSITE" id="PS00622">
    <property type="entry name" value="HTH_LUXR_1"/>
    <property type="match status" value="1"/>
</dbReference>
<dbReference type="InterPro" id="IPR041664">
    <property type="entry name" value="AAA_16"/>
</dbReference>
<dbReference type="InterPro" id="IPR000792">
    <property type="entry name" value="Tscrpt_reg_LuxR_C"/>
</dbReference>
<gene>
    <name evidence="4" type="ORF">OWR29_46790</name>
</gene>
<reference evidence="4" key="1">
    <citation type="submission" date="2022-11" db="EMBL/GenBank/DDBJ databases">
        <authorList>
            <person name="Somphong A."/>
            <person name="Phongsopitanun W."/>
        </authorList>
    </citation>
    <scope>NUCLEOTIDE SEQUENCE</scope>
    <source>
        <strain evidence="4">Pm04-4</strain>
    </source>
</reference>
<evidence type="ECO:0000313" key="4">
    <source>
        <dbReference type="EMBL" id="MCY1145558.1"/>
    </source>
</evidence>
<dbReference type="PANTHER" id="PTHR16305:SF35">
    <property type="entry name" value="TRANSCRIPTIONAL ACTIVATOR DOMAIN"/>
    <property type="match status" value="1"/>
</dbReference>
<dbReference type="SUPFAM" id="SSF46894">
    <property type="entry name" value="C-terminal effector domain of the bipartite response regulators"/>
    <property type="match status" value="1"/>
</dbReference>
<dbReference type="PROSITE" id="PS50043">
    <property type="entry name" value="HTH_LUXR_2"/>
    <property type="match status" value="1"/>
</dbReference>
<dbReference type="InterPro" id="IPR027417">
    <property type="entry name" value="P-loop_NTPase"/>
</dbReference>
<evidence type="ECO:0000313" key="5">
    <source>
        <dbReference type="Proteomes" id="UP001151002"/>
    </source>
</evidence>
<dbReference type="PANTHER" id="PTHR16305">
    <property type="entry name" value="TESTICULAR SOLUBLE ADENYLYL CYCLASE"/>
    <property type="match status" value="1"/>
</dbReference>
<dbReference type="Pfam" id="PF13191">
    <property type="entry name" value="AAA_16"/>
    <property type="match status" value="1"/>
</dbReference>
<dbReference type="PRINTS" id="PR00038">
    <property type="entry name" value="HTHLUXR"/>
</dbReference>
<dbReference type="Pfam" id="PF00196">
    <property type="entry name" value="GerE"/>
    <property type="match status" value="1"/>
</dbReference>
<organism evidence="4 5">
    <name type="scientific">Paractinoplanes pyxinae</name>
    <dbReference type="NCBI Taxonomy" id="2997416"/>
    <lineage>
        <taxon>Bacteria</taxon>
        <taxon>Bacillati</taxon>
        <taxon>Actinomycetota</taxon>
        <taxon>Actinomycetes</taxon>
        <taxon>Micromonosporales</taxon>
        <taxon>Micromonosporaceae</taxon>
        <taxon>Paractinoplanes</taxon>
    </lineage>
</organism>
<protein>
    <submittedName>
        <fullName evidence="4">LuxR C-terminal-related transcriptional regulator</fullName>
    </submittedName>
</protein>
<dbReference type="SUPFAM" id="SSF48452">
    <property type="entry name" value="TPR-like"/>
    <property type="match status" value="1"/>
</dbReference>
<keyword evidence="5" id="KW-1185">Reference proteome</keyword>
<name>A0ABT4BIY1_9ACTN</name>